<keyword evidence="3" id="KW-1185">Reference proteome</keyword>
<name>A0A5B8XVV4_9DELT</name>
<reference evidence="2 3" key="1">
    <citation type="submission" date="2019-08" db="EMBL/GenBank/DDBJ databases">
        <authorList>
            <person name="Liang Q."/>
        </authorList>
    </citation>
    <scope>NUCLEOTIDE SEQUENCE [LARGE SCALE GENOMIC DNA]</scope>
    <source>
        <strain evidence="2 3">V1718</strain>
    </source>
</reference>
<evidence type="ECO:0000256" key="1">
    <source>
        <dbReference type="SAM" id="Phobius"/>
    </source>
</evidence>
<feature type="transmembrane region" description="Helical" evidence="1">
    <location>
        <begin position="235"/>
        <end position="253"/>
    </location>
</feature>
<dbReference type="InterPro" id="IPR032809">
    <property type="entry name" value="Put_HupE_UreJ"/>
</dbReference>
<evidence type="ECO:0000313" key="3">
    <source>
        <dbReference type="Proteomes" id="UP000321595"/>
    </source>
</evidence>
<dbReference type="Pfam" id="PF20420">
    <property type="entry name" value="DUF6702"/>
    <property type="match status" value="1"/>
</dbReference>
<dbReference type="Proteomes" id="UP000321595">
    <property type="component" value="Chromosome"/>
</dbReference>
<evidence type="ECO:0000313" key="2">
    <source>
        <dbReference type="EMBL" id="QED28233.1"/>
    </source>
</evidence>
<dbReference type="AlphaFoldDB" id="A0A5B8XVV4"/>
<dbReference type="OrthoDB" id="5517974at2"/>
<feature type="transmembrane region" description="Helical" evidence="1">
    <location>
        <begin position="265"/>
        <end position="284"/>
    </location>
</feature>
<proteinExistence type="predicted"/>
<feature type="transmembrane region" description="Helical" evidence="1">
    <location>
        <begin position="179"/>
        <end position="203"/>
    </location>
</feature>
<keyword evidence="1" id="KW-0812">Transmembrane</keyword>
<feature type="transmembrane region" description="Helical" evidence="1">
    <location>
        <begin position="332"/>
        <end position="350"/>
    </location>
</feature>
<dbReference type="EMBL" id="CP042467">
    <property type="protein sequence ID" value="QED28233.1"/>
    <property type="molecule type" value="Genomic_DNA"/>
</dbReference>
<dbReference type="Pfam" id="PF13795">
    <property type="entry name" value="HupE_UreJ_2"/>
    <property type="match status" value="1"/>
</dbReference>
<protein>
    <submittedName>
        <fullName evidence="2">HupE/UreJ family protein</fullName>
    </submittedName>
</protein>
<feature type="transmembrane region" description="Helical" evidence="1">
    <location>
        <begin position="296"/>
        <end position="320"/>
    </location>
</feature>
<dbReference type="InterPro" id="IPR046525">
    <property type="entry name" value="DUF6702"/>
</dbReference>
<accession>A0A5B8XVV4</accession>
<gene>
    <name evidence="2" type="ORF">FRD01_13515</name>
</gene>
<dbReference type="KEGG" id="bbae:FRD01_13515"/>
<organism evidence="2 3">
    <name type="scientific">Microvenator marinus</name>
    <dbReference type="NCBI Taxonomy" id="2600177"/>
    <lineage>
        <taxon>Bacteria</taxon>
        <taxon>Deltaproteobacteria</taxon>
        <taxon>Bradymonadales</taxon>
        <taxon>Microvenatoraceae</taxon>
        <taxon>Microvenator</taxon>
    </lineage>
</organism>
<dbReference type="RefSeq" id="WP_146960477.1">
    <property type="nucleotide sequence ID" value="NZ_CP042467.1"/>
</dbReference>
<sequence>MRAITIFLTLFFWSFGVFGHQTGESTYLAHVKPDQQVVDVLVSFPGRDAAHHLELDENQDEVISPQEMLVGFDRLNRYVASHLMVSNDGQPCQVVETRQSPVAESPDAYWLMQSYTCEAALNEIELKNSVLLESRGSYTHMGRVQIGERIDATVFNTQFPTYSFSLGAPPTLTELIPRYLWEGVVHIVLGPDHVLFVVLLVLLVLGVRRLLVVVTSFTLAHSVTLILAALEIVDISASIVEPLIAISIGYMALEAIFRKEPPKYLAAYTFAFGLIHGFGFSYVLRDNVGLPTDALVPALASFNIGVELGQVAIILCLYPLRKWAAGKPWETKAVRVVAGLSLVLAVFWLIQRVFF</sequence>
<keyword evidence="1" id="KW-1133">Transmembrane helix</keyword>
<feature type="transmembrane region" description="Helical" evidence="1">
    <location>
        <begin position="210"/>
        <end position="229"/>
    </location>
</feature>
<keyword evidence="1" id="KW-0472">Membrane</keyword>